<evidence type="ECO:0000313" key="1">
    <source>
        <dbReference type="EMBL" id="SDC90888.1"/>
    </source>
</evidence>
<dbReference type="Proteomes" id="UP000199455">
    <property type="component" value="Unassembled WGS sequence"/>
</dbReference>
<accession>A0A1G6QF03</accession>
<proteinExistence type="predicted"/>
<organism evidence="1 2">
    <name type="scientific">Pedobacter soli</name>
    <dbReference type="NCBI Taxonomy" id="390242"/>
    <lineage>
        <taxon>Bacteria</taxon>
        <taxon>Pseudomonadati</taxon>
        <taxon>Bacteroidota</taxon>
        <taxon>Sphingobacteriia</taxon>
        <taxon>Sphingobacteriales</taxon>
        <taxon>Sphingobacteriaceae</taxon>
        <taxon>Pedobacter</taxon>
    </lineage>
</organism>
<dbReference type="AlphaFoldDB" id="A0A1G6QF03"/>
<reference evidence="2" key="1">
    <citation type="submission" date="2016-10" db="EMBL/GenBank/DDBJ databases">
        <authorList>
            <person name="Varghese N."/>
            <person name="Submissions S."/>
        </authorList>
    </citation>
    <scope>NUCLEOTIDE SEQUENCE [LARGE SCALE GENOMIC DNA]</scope>
    <source>
        <strain evidence="2">DSM 18609</strain>
    </source>
</reference>
<dbReference type="STRING" id="390242.SAMN04488024_103318"/>
<gene>
    <name evidence="1" type="ORF">SAMN04488024_103318</name>
</gene>
<sequence>MMRFVMRMVVSYEVVVSRSATLNKNLLKFSSLRGGTTKQSFMSLLFLERLLRRLKKPSRNDDFRVVFERFTAGFSMELREIPVR</sequence>
<protein>
    <submittedName>
        <fullName evidence="1">Uncharacterized protein</fullName>
    </submittedName>
</protein>
<keyword evidence="2" id="KW-1185">Reference proteome</keyword>
<name>A0A1G6QF03_9SPHI</name>
<evidence type="ECO:0000313" key="2">
    <source>
        <dbReference type="Proteomes" id="UP000199455"/>
    </source>
</evidence>
<dbReference type="EMBL" id="FMZH01000003">
    <property type="protein sequence ID" value="SDC90888.1"/>
    <property type="molecule type" value="Genomic_DNA"/>
</dbReference>